<proteinExistence type="predicted"/>
<gene>
    <name evidence="1" type="ORF">SJAV_21560</name>
</gene>
<dbReference type="KEGG" id="sjv:SJAV_21560"/>
<evidence type="ECO:0000313" key="1">
    <source>
        <dbReference type="EMBL" id="BFH74212.1"/>
    </source>
</evidence>
<sequence>MQRQSEKSYNSHYIFSKKDYNNKFYISKTIIIYTMSDTTPLPRIELLINIEAIESAILNAGTTTLSTLCQFNNKQQIIGNVGNYPAMSVPRRVSSAMANHLTIDTIRYGVVVRVIIDPQYQDIAQQIWGNNQYGLFYIGSVSPLGFSGRDFNVYQGKDITT</sequence>
<protein>
    <submittedName>
        <fullName evidence="1">Uncharacterized protein</fullName>
    </submittedName>
</protein>
<reference evidence="1" key="1">
    <citation type="submission" date="2024-03" db="EMBL/GenBank/DDBJ databases">
        <title>Complete genome sequence of Sulfurisphaera javensis strain KD-1.</title>
        <authorList>
            <person name="Sakai H."/>
            <person name="Nur N."/>
            <person name="Suwanto A."/>
            <person name="Kurosawa N."/>
        </authorList>
    </citation>
    <scope>NUCLEOTIDE SEQUENCE</scope>
    <source>
        <strain evidence="1">KD-1</strain>
    </source>
</reference>
<dbReference type="AlphaFoldDB" id="A0AAT9GUE1"/>
<accession>A0AAT9GUE1</accession>
<organism evidence="1">
    <name type="scientific">Sulfurisphaera javensis</name>
    <dbReference type="NCBI Taxonomy" id="2049879"/>
    <lineage>
        <taxon>Archaea</taxon>
        <taxon>Thermoproteota</taxon>
        <taxon>Thermoprotei</taxon>
        <taxon>Sulfolobales</taxon>
        <taxon>Sulfolobaceae</taxon>
        <taxon>Sulfurisphaera</taxon>
    </lineage>
</organism>
<dbReference type="EMBL" id="AP031322">
    <property type="protein sequence ID" value="BFH74212.1"/>
    <property type="molecule type" value="Genomic_DNA"/>
</dbReference>
<name>A0AAT9GUE1_9CREN</name>